<sequence length="778" mass="80046">TLAPGAEASIDTDYTVTQADVDAGSVLNKALVSTESPDGENPSDEDEIETEIDRNAIITIIKSDNGAAITAAGEVITYTITVENTGNVTLENVTITDPLTGLDQNIGTLAPGAEASIDTDYTVTQADVDAGSVLNKALVSTESPDGENPGGEDEIETEIDRNATITIIKSDNGATITAAGEVITYTITVENTGNVTLENVTITDPLTGLDQNIGTLAPGAEASIDTDYTVTQADVDAGSVLNKALVSTESPDGENPGGEDEIETEIDRNATITIIKSDNGAAITAAGEVITYTITVENTGNVTLENVTITDPLTGLDQNIGTLAPGAEASIDTDYTVTQADVDAGSVLNKALVSTESPDGENPGGEDEIETEIDRNATITIIKSDNGATITAAGEVITYTITVENTGNVTLENVTITDPLTGLDQNIGTLAPGAEASIDTDYTVTQADVDAGSVLNKALVSTESPDGENPGGEDEIETEIDRNATITIIKSDNGAAITAAGEVITYTITVENTGNVTLENVTITDPLTGLDQNIGTLAPGAEASIDTDYTVTQEDVDAGSVLNKALVSTESPDGENPGDEDEIETEIDRNATITIIKSDNGATITAAGEVITYTITVENTGNVTLENVTITDPLTGLDQNIGTLAPGAEASIDTDYTVTQADVDAGSVLNKALVSTESPDGENPEGEDEIETEIDRNAIITIIKSDNGAAITAAGEVITYTITVENTGNVTLENVTITDPLTGLDQNIGTLAPGAEASIDTDYTVTQADVDAGSVLNK</sequence>
<name>A0ABS9V604_9BACT</name>
<gene>
    <name evidence="2" type="ORF">MM239_20645</name>
</gene>
<evidence type="ECO:0000313" key="2">
    <source>
        <dbReference type="EMBL" id="MCH7411808.1"/>
    </source>
</evidence>
<proteinExistence type="predicted"/>
<dbReference type="SUPFAM" id="SSF51126">
    <property type="entry name" value="Pectin lyase-like"/>
    <property type="match status" value="1"/>
</dbReference>
<dbReference type="PANTHER" id="PTHR34819">
    <property type="entry name" value="LARGE CYSTEINE-RICH PERIPLASMIC PROTEIN OMCB"/>
    <property type="match status" value="1"/>
</dbReference>
<evidence type="ECO:0000313" key="3">
    <source>
        <dbReference type="Proteomes" id="UP001165489"/>
    </source>
</evidence>
<dbReference type="Proteomes" id="UP001165489">
    <property type="component" value="Unassembled WGS sequence"/>
</dbReference>
<accession>A0ABS9V604</accession>
<dbReference type="PANTHER" id="PTHR34819:SF3">
    <property type="entry name" value="CELL SURFACE PROTEIN"/>
    <property type="match status" value="1"/>
</dbReference>
<feature type="domain" description="DUF7507" evidence="1">
    <location>
        <begin position="699"/>
        <end position="777"/>
    </location>
</feature>
<feature type="domain" description="DUF7507" evidence="1">
    <location>
        <begin position="591"/>
        <end position="684"/>
    </location>
</feature>
<dbReference type="InterPro" id="IPR047589">
    <property type="entry name" value="DUF11_rpt"/>
</dbReference>
<dbReference type="SMART" id="SM00710">
    <property type="entry name" value="PbH1"/>
    <property type="match status" value="7"/>
</dbReference>
<comment type="caution">
    <text evidence="2">The sequence shown here is derived from an EMBL/GenBank/DDBJ whole genome shotgun (WGS) entry which is preliminary data.</text>
</comment>
<dbReference type="InterPro" id="IPR011050">
    <property type="entry name" value="Pectin_lyase_fold/virulence"/>
</dbReference>
<feature type="domain" description="DUF7507" evidence="1">
    <location>
        <begin position="270"/>
        <end position="362"/>
    </location>
</feature>
<dbReference type="EMBL" id="JAKZGP010000126">
    <property type="protein sequence ID" value="MCH7411808.1"/>
    <property type="molecule type" value="Genomic_DNA"/>
</dbReference>
<evidence type="ECO:0000259" key="1">
    <source>
        <dbReference type="Pfam" id="PF24346"/>
    </source>
</evidence>
<feature type="domain" description="DUF7507" evidence="1">
    <location>
        <begin position="484"/>
        <end position="577"/>
    </location>
</feature>
<reference evidence="2" key="1">
    <citation type="submission" date="2022-03" db="EMBL/GenBank/DDBJ databases">
        <title>De novo assembled genomes of Belliella spp. (Cyclobacteriaceae) strains.</title>
        <authorList>
            <person name="Szabo A."/>
            <person name="Korponai K."/>
            <person name="Felfoldi T."/>
        </authorList>
    </citation>
    <scope>NUCLEOTIDE SEQUENCE</scope>
    <source>
        <strain evidence="2">DSM 111904</strain>
    </source>
</reference>
<dbReference type="NCBIfam" id="TIGR01451">
    <property type="entry name" value="B_ant_repeat"/>
    <property type="match status" value="7"/>
</dbReference>
<feature type="non-terminal residue" evidence="2">
    <location>
        <position position="778"/>
    </location>
</feature>
<dbReference type="Pfam" id="PF24346">
    <property type="entry name" value="DUF7507"/>
    <property type="match status" value="8"/>
</dbReference>
<protein>
    <recommendedName>
        <fullName evidence="1">DUF7507 domain-containing protein</fullName>
    </recommendedName>
</protein>
<feature type="domain" description="DUF7507" evidence="1">
    <location>
        <begin position="377"/>
        <end position="469"/>
    </location>
</feature>
<dbReference type="InterPro" id="IPR055354">
    <property type="entry name" value="DUF7507"/>
</dbReference>
<feature type="domain" description="DUF7507" evidence="1">
    <location>
        <begin position="57"/>
        <end position="148"/>
    </location>
</feature>
<feature type="domain" description="DUF7507" evidence="1">
    <location>
        <begin position="163"/>
        <end position="255"/>
    </location>
</feature>
<dbReference type="InterPro" id="IPR051172">
    <property type="entry name" value="Chlamydia_OmcB"/>
</dbReference>
<feature type="domain" description="DUF7507" evidence="1">
    <location>
        <begin position="1"/>
        <end position="44"/>
    </location>
</feature>
<dbReference type="InterPro" id="IPR006626">
    <property type="entry name" value="PbH1"/>
</dbReference>
<feature type="non-terminal residue" evidence="2">
    <location>
        <position position="1"/>
    </location>
</feature>
<keyword evidence="3" id="KW-1185">Reference proteome</keyword>
<organism evidence="2 3">
    <name type="scientific">Belliella filtrata</name>
    <dbReference type="NCBI Taxonomy" id="2923435"/>
    <lineage>
        <taxon>Bacteria</taxon>
        <taxon>Pseudomonadati</taxon>
        <taxon>Bacteroidota</taxon>
        <taxon>Cytophagia</taxon>
        <taxon>Cytophagales</taxon>
        <taxon>Cyclobacteriaceae</taxon>
        <taxon>Belliella</taxon>
    </lineage>
</organism>